<feature type="domain" description="GH16" evidence="3">
    <location>
        <begin position="302"/>
        <end position="614"/>
    </location>
</feature>
<dbReference type="Gene3D" id="2.60.120.200">
    <property type="match status" value="2"/>
</dbReference>
<name>A0A8I0HNT8_9CORY</name>
<dbReference type="PANTHER" id="PTHR10963:SF55">
    <property type="entry name" value="GLYCOSIDE HYDROLASE FAMILY 16 PROTEIN"/>
    <property type="match status" value="1"/>
</dbReference>
<reference evidence="4 5" key="1">
    <citation type="submission" date="2020-08" db="EMBL/GenBank/DDBJ databases">
        <title>A Genomic Blueprint of the Chicken Gut Microbiome.</title>
        <authorList>
            <person name="Gilroy R."/>
            <person name="Ravi A."/>
            <person name="Getino M."/>
            <person name="Pursley I."/>
            <person name="Horton D.L."/>
            <person name="Alikhan N.-F."/>
            <person name="Baker D."/>
            <person name="Gharbi K."/>
            <person name="Hall N."/>
            <person name="Watson M."/>
            <person name="Adriaenssens E.M."/>
            <person name="Foster-Nyarko E."/>
            <person name="Jarju S."/>
            <person name="Secka A."/>
            <person name="Antonio M."/>
            <person name="Oren A."/>
            <person name="Chaudhuri R."/>
            <person name="La Ragione R.M."/>
            <person name="Hildebrand F."/>
            <person name="Pallen M.J."/>
        </authorList>
    </citation>
    <scope>NUCLEOTIDE SEQUENCE [LARGE SCALE GENOMIC DNA]</scope>
    <source>
        <strain evidence="4 5">Sa1YVA5</strain>
    </source>
</reference>
<keyword evidence="5" id="KW-1185">Reference proteome</keyword>
<evidence type="ECO:0000256" key="2">
    <source>
        <dbReference type="SAM" id="MobiDB-lite"/>
    </source>
</evidence>
<dbReference type="InterPro" id="IPR013320">
    <property type="entry name" value="ConA-like_dom_sf"/>
</dbReference>
<dbReference type="GO" id="GO:0005975">
    <property type="term" value="P:carbohydrate metabolic process"/>
    <property type="evidence" value="ECO:0007669"/>
    <property type="project" value="InterPro"/>
</dbReference>
<accession>A0A8I0HNT8</accession>
<evidence type="ECO:0000256" key="1">
    <source>
        <dbReference type="ARBA" id="ARBA00006865"/>
    </source>
</evidence>
<dbReference type="Proteomes" id="UP000650224">
    <property type="component" value="Unassembled WGS sequence"/>
</dbReference>
<evidence type="ECO:0000313" key="5">
    <source>
        <dbReference type="Proteomes" id="UP000650224"/>
    </source>
</evidence>
<protein>
    <submittedName>
        <fullName evidence="4">Family 16 glycosylhydrolase</fullName>
    </submittedName>
</protein>
<evidence type="ECO:0000313" key="4">
    <source>
        <dbReference type="EMBL" id="MBD8030036.1"/>
    </source>
</evidence>
<keyword evidence="4" id="KW-0378">Hydrolase</keyword>
<dbReference type="PANTHER" id="PTHR10963">
    <property type="entry name" value="GLYCOSYL HYDROLASE-RELATED"/>
    <property type="match status" value="1"/>
</dbReference>
<dbReference type="PROSITE" id="PS51762">
    <property type="entry name" value="GH16_2"/>
    <property type="match status" value="2"/>
</dbReference>
<dbReference type="InterPro" id="IPR050546">
    <property type="entry name" value="Glycosyl_Hydrlase_16"/>
</dbReference>
<organism evidence="4 5">
    <name type="scientific">Corynebacterium gallinarum</name>
    <dbReference type="NCBI Taxonomy" id="2762214"/>
    <lineage>
        <taxon>Bacteria</taxon>
        <taxon>Bacillati</taxon>
        <taxon>Actinomycetota</taxon>
        <taxon>Actinomycetes</taxon>
        <taxon>Mycobacteriales</taxon>
        <taxon>Corynebacteriaceae</taxon>
        <taxon>Corynebacterium</taxon>
    </lineage>
</organism>
<dbReference type="GO" id="GO:0004553">
    <property type="term" value="F:hydrolase activity, hydrolyzing O-glycosyl compounds"/>
    <property type="evidence" value="ECO:0007669"/>
    <property type="project" value="InterPro"/>
</dbReference>
<gene>
    <name evidence="4" type="ORF">H9627_06840</name>
</gene>
<dbReference type="AlphaFoldDB" id="A0A8I0HNT8"/>
<feature type="domain" description="GH16" evidence="3">
    <location>
        <begin position="5"/>
        <end position="303"/>
    </location>
</feature>
<evidence type="ECO:0000259" key="3">
    <source>
        <dbReference type="PROSITE" id="PS51762"/>
    </source>
</evidence>
<comment type="similarity">
    <text evidence="1">Belongs to the glycosyl hydrolase 16 family.</text>
</comment>
<dbReference type="SUPFAM" id="SSF49899">
    <property type="entry name" value="Concanavalin A-like lectins/glucanases"/>
    <property type="match status" value="2"/>
</dbReference>
<dbReference type="InterPro" id="IPR000757">
    <property type="entry name" value="Beta-glucanase-like"/>
</dbReference>
<feature type="region of interest" description="Disordered" evidence="2">
    <location>
        <begin position="612"/>
        <end position="635"/>
    </location>
</feature>
<sequence length="675" mass="75030">MSQPATAQGTPVPDLASPYAWVEDFDSPEALQGWNIFRQPDYGSDTVLYTQDALSIEDGKLTITTRRHCLDEDVDISKPANRGLLNDDNAQVEPCAPGQVEKFTSARIVTPKIARGDFTLSVTATLNTGGVEGVRSAIWMQNGESACSNANNNGLYGELDLIEHFSYDLRAPWSPSNTHLGCDPDSVNGTNRAPRELRMDESLDGVEHTWSVNTTKNGVEYFIDDQPINRQSWRQDVTLGHAAVEDFGLDVDTYDTIMDRGWTLTLNQKVESAAWAKPRSSQEDFPVRSMVIDRIAVEGQPFDMPDRPLPDANAPLTGHTLDYLGRTPTLERHEASSEDFSTGRAPEWKYFDMKESWKNPDMEQRPEAVEFVDGRMDIVTRRHCLDSAEELASPDNASVAPCAADEVTRYSSARVHLPEIPAGNFRLTVRARAVADELVDGLRPAIWMQNDTQFCSNEEPGRPYGELDLTEFYSSRVTTQYSAVHIGCAGSSPEMKLRQMEMTESMFGEWHDWGVEVFDGQVVFTIDGQPVDSSGRDVFGNKVTPQAAPLRPSQFKLPEEEYRAVLEQPWHLILNTMVERSGVDSWIAPVDESADFPEHRFQIDHVAVDIEPGSVGNPWPVESEPEPEPQPETGSSRAEIISLIALVMSLSSLLVTLSVNLPAIQAAVKQWFPAL</sequence>
<proteinExistence type="inferred from homology"/>
<dbReference type="EMBL" id="JACSPR010000004">
    <property type="protein sequence ID" value="MBD8030036.1"/>
    <property type="molecule type" value="Genomic_DNA"/>
</dbReference>
<comment type="caution">
    <text evidence="4">The sequence shown here is derived from an EMBL/GenBank/DDBJ whole genome shotgun (WGS) entry which is preliminary data.</text>
</comment>